<dbReference type="PANTHER" id="PTHR37423">
    <property type="entry name" value="SOLUBLE LYTIC MUREIN TRANSGLYCOSYLASE-RELATED"/>
    <property type="match status" value="1"/>
</dbReference>
<evidence type="ECO:0000313" key="6">
    <source>
        <dbReference type="Proteomes" id="UP000183287"/>
    </source>
</evidence>
<dbReference type="Pfam" id="PF01464">
    <property type="entry name" value="SLT"/>
    <property type="match status" value="1"/>
</dbReference>
<dbReference type="AlphaFoldDB" id="A0A1I4JGZ5"/>
<dbReference type="InterPro" id="IPR008258">
    <property type="entry name" value="Transglycosylase_SLT_dom_1"/>
</dbReference>
<name>A0A1I4JGZ5_9PROT</name>
<dbReference type="Proteomes" id="UP000183287">
    <property type="component" value="Unassembled WGS sequence"/>
</dbReference>
<organism evidence="5 6">
    <name type="scientific">Nitrosomonas communis</name>
    <dbReference type="NCBI Taxonomy" id="44574"/>
    <lineage>
        <taxon>Bacteria</taxon>
        <taxon>Pseudomonadati</taxon>
        <taxon>Pseudomonadota</taxon>
        <taxon>Betaproteobacteria</taxon>
        <taxon>Nitrosomonadales</taxon>
        <taxon>Nitrosomonadaceae</taxon>
        <taxon>Nitrosomonas</taxon>
    </lineage>
</organism>
<dbReference type="InterPro" id="IPR023346">
    <property type="entry name" value="Lysozyme-like_dom_sf"/>
</dbReference>
<dbReference type="Gene3D" id="3.10.350.10">
    <property type="entry name" value="LysM domain"/>
    <property type="match status" value="1"/>
</dbReference>
<dbReference type="PROSITE" id="PS00922">
    <property type="entry name" value="TRANSGLYCOSYLASE"/>
    <property type="match status" value="1"/>
</dbReference>
<comment type="similarity">
    <text evidence="1">Belongs to the transglycosylase Slt family.</text>
</comment>
<dbReference type="InterPro" id="IPR000189">
    <property type="entry name" value="Transglyc_AS"/>
</dbReference>
<dbReference type="GO" id="GO:0000270">
    <property type="term" value="P:peptidoglycan metabolic process"/>
    <property type="evidence" value="ECO:0007669"/>
    <property type="project" value="InterPro"/>
</dbReference>
<reference evidence="6" key="1">
    <citation type="submission" date="2016-10" db="EMBL/GenBank/DDBJ databases">
        <authorList>
            <person name="Varghese N."/>
            <person name="Submissions S."/>
        </authorList>
    </citation>
    <scope>NUCLEOTIDE SEQUENCE [LARGE SCALE GENOMIC DNA]</scope>
    <source>
        <strain evidence="6">Nm44</strain>
    </source>
</reference>
<evidence type="ECO:0000259" key="4">
    <source>
        <dbReference type="Pfam" id="PF01476"/>
    </source>
</evidence>
<evidence type="ECO:0000259" key="3">
    <source>
        <dbReference type="Pfam" id="PF01464"/>
    </source>
</evidence>
<keyword evidence="6" id="KW-1185">Reference proteome</keyword>
<dbReference type="GO" id="GO:0008933">
    <property type="term" value="F:peptidoglycan lytic transglycosylase activity"/>
    <property type="evidence" value="ECO:0007669"/>
    <property type="project" value="InterPro"/>
</dbReference>
<dbReference type="CDD" id="cd16894">
    <property type="entry name" value="MltD-like"/>
    <property type="match status" value="1"/>
</dbReference>
<dbReference type="SUPFAM" id="SSF53955">
    <property type="entry name" value="Lysozyme-like"/>
    <property type="match status" value="1"/>
</dbReference>
<gene>
    <name evidence="5" type="ORF">SAMN05421863_100255</name>
</gene>
<proteinExistence type="inferred from homology"/>
<feature type="signal peptide" evidence="2">
    <location>
        <begin position="1"/>
        <end position="21"/>
    </location>
</feature>
<dbReference type="SUPFAM" id="SSF54106">
    <property type="entry name" value="LysM domain"/>
    <property type="match status" value="1"/>
</dbReference>
<dbReference type="RefSeq" id="WP_074902933.1">
    <property type="nucleotide sequence ID" value="NZ_FOUB01000002.1"/>
</dbReference>
<dbReference type="InterPro" id="IPR036779">
    <property type="entry name" value="LysM_dom_sf"/>
</dbReference>
<dbReference type="Gene3D" id="1.10.530.10">
    <property type="match status" value="1"/>
</dbReference>
<evidence type="ECO:0000313" key="5">
    <source>
        <dbReference type="EMBL" id="SFL65845.1"/>
    </source>
</evidence>
<accession>A0A1I4JGZ5</accession>
<dbReference type="OrthoDB" id="9815002at2"/>
<keyword evidence="2" id="KW-0732">Signal</keyword>
<dbReference type="EMBL" id="FOUB01000002">
    <property type="protein sequence ID" value="SFL65845.1"/>
    <property type="molecule type" value="Genomic_DNA"/>
</dbReference>
<evidence type="ECO:0000256" key="1">
    <source>
        <dbReference type="ARBA" id="ARBA00007734"/>
    </source>
</evidence>
<dbReference type="GO" id="GO:0016020">
    <property type="term" value="C:membrane"/>
    <property type="evidence" value="ECO:0007669"/>
    <property type="project" value="InterPro"/>
</dbReference>
<dbReference type="PANTHER" id="PTHR37423:SF2">
    <property type="entry name" value="MEMBRANE-BOUND LYTIC MUREIN TRANSGLYCOSYLASE C"/>
    <property type="match status" value="1"/>
</dbReference>
<evidence type="ECO:0000256" key="2">
    <source>
        <dbReference type="SAM" id="SignalP"/>
    </source>
</evidence>
<sequence length="403" mass="46572">MLRKKILPNLILILIVSTALAFLPSTTQAQETLENNKKGYTSAIKKTLATSNKRSNDLWARIRNGFSLATMPSQEVRHNENRFARHQKYIDQIVERSRRYLFHIVEEVERRGMPMEVALIPIIESAFDPLAYSPKHASGLWQIIPSTGKAFGLEQNWWHDERRDVVAATRAALDYLQRLYKMFGDWKLTLAAYNCGEGMLKRYIDENYKEKEHINFRDLQLPTETKNHVAKILAVKNIIANPESFGIKLKPLPNRPYFEQVEFNQQIDVKLVAELADVTENEFTALNPAYHRPIIKIDDSPRKLLLPVNKAKTFVNNLENYDKSLVSWRIYRVKEAEKMADLSNRYVIDVAELAEINGIAENGIVRKGQILLVPRSKKRSEEKNYLVQNNENGNKHNTFSPLN</sequence>
<protein>
    <submittedName>
        <fullName evidence="5">Membrane-bound lytic murein transglycosylase D</fullName>
    </submittedName>
</protein>
<feature type="domain" description="LysM" evidence="4">
    <location>
        <begin position="331"/>
        <end position="374"/>
    </location>
</feature>
<feature type="domain" description="Transglycosylase SLT" evidence="3">
    <location>
        <begin position="109"/>
        <end position="213"/>
    </location>
</feature>
<dbReference type="Pfam" id="PF01476">
    <property type="entry name" value="LysM"/>
    <property type="match status" value="1"/>
</dbReference>
<feature type="chain" id="PRO_5010364585" evidence="2">
    <location>
        <begin position="22"/>
        <end position="403"/>
    </location>
</feature>
<dbReference type="InterPro" id="IPR018392">
    <property type="entry name" value="LysM"/>
</dbReference>